<reference evidence="1 3" key="1">
    <citation type="journal article" date="2019" name="Sci. Rep.">
        <title>Orb-weaving spider Araneus ventricosus genome elucidates the spidroin gene catalogue.</title>
        <authorList>
            <person name="Kono N."/>
            <person name="Nakamura H."/>
            <person name="Ohtoshi R."/>
            <person name="Moran D.A.P."/>
            <person name="Shinohara A."/>
            <person name="Yoshida Y."/>
            <person name="Fujiwara M."/>
            <person name="Mori M."/>
            <person name="Tomita M."/>
            <person name="Arakawa K."/>
        </authorList>
    </citation>
    <scope>NUCLEOTIDE SEQUENCE [LARGE SCALE GENOMIC DNA]</scope>
</reference>
<dbReference type="EMBL" id="BGPR01014477">
    <property type="protein sequence ID" value="GBN65381.1"/>
    <property type="molecule type" value="Genomic_DNA"/>
</dbReference>
<gene>
    <name evidence="1" type="ORF">AVEN_167018_1</name>
    <name evidence="2" type="ORF">AVEN_177796_1</name>
</gene>
<dbReference type="AlphaFoldDB" id="A0A4Y2QQC6"/>
<proteinExistence type="predicted"/>
<dbReference type="Proteomes" id="UP000499080">
    <property type="component" value="Unassembled WGS sequence"/>
</dbReference>
<accession>A0A4Y2QQC6</accession>
<comment type="caution">
    <text evidence="1">The sequence shown here is derived from an EMBL/GenBank/DDBJ whole genome shotgun (WGS) entry which is preliminary data.</text>
</comment>
<evidence type="ECO:0000313" key="1">
    <source>
        <dbReference type="EMBL" id="GBN65379.1"/>
    </source>
</evidence>
<name>A0A4Y2QQC6_ARAVE</name>
<sequence>MPRASLSFATPLLTCHFEAKRGLFFDSRRNSNRGQITRITSEAAPLSKLLHLTNGSSFDFEGFNLDQACIQGGHFKPTVFRPSASPICKKETGFLTSVVLNNSFISFS</sequence>
<keyword evidence="3" id="KW-1185">Reference proteome</keyword>
<evidence type="ECO:0000313" key="3">
    <source>
        <dbReference type="Proteomes" id="UP000499080"/>
    </source>
</evidence>
<evidence type="ECO:0000313" key="2">
    <source>
        <dbReference type="EMBL" id="GBN65381.1"/>
    </source>
</evidence>
<dbReference type="EMBL" id="BGPR01014476">
    <property type="protein sequence ID" value="GBN65379.1"/>
    <property type="molecule type" value="Genomic_DNA"/>
</dbReference>
<protein>
    <submittedName>
        <fullName evidence="1">Uncharacterized protein</fullName>
    </submittedName>
</protein>
<organism evidence="1 3">
    <name type="scientific">Araneus ventricosus</name>
    <name type="common">Orbweaver spider</name>
    <name type="synonym">Epeira ventricosa</name>
    <dbReference type="NCBI Taxonomy" id="182803"/>
    <lineage>
        <taxon>Eukaryota</taxon>
        <taxon>Metazoa</taxon>
        <taxon>Ecdysozoa</taxon>
        <taxon>Arthropoda</taxon>
        <taxon>Chelicerata</taxon>
        <taxon>Arachnida</taxon>
        <taxon>Araneae</taxon>
        <taxon>Araneomorphae</taxon>
        <taxon>Entelegynae</taxon>
        <taxon>Araneoidea</taxon>
        <taxon>Araneidae</taxon>
        <taxon>Araneus</taxon>
    </lineage>
</organism>